<feature type="domain" description="Major facilitator superfamily (MFS) profile" evidence="7">
    <location>
        <begin position="35"/>
        <end position="457"/>
    </location>
</feature>
<comment type="subcellular location">
    <subcellularLocation>
        <location evidence="1">Cell membrane</location>
        <topology evidence="1">Multi-pass membrane protein</topology>
    </subcellularLocation>
</comment>
<evidence type="ECO:0000256" key="6">
    <source>
        <dbReference type="SAM" id="Phobius"/>
    </source>
</evidence>
<dbReference type="InterPro" id="IPR005829">
    <property type="entry name" value="Sugar_transporter_CS"/>
</dbReference>
<gene>
    <name evidence="8" type="ORF">JOE69_001528</name>
</gene>
<keyword evidence="9" id="KW-1185">Reference proteome</keyword>
<dbReference type="InterPro" id="IPR020846">
    <property type="entry name" value="MFS_dom"/>
</dbReference>
<dbReference type="EMBL" id="JAVDQF010000001">
    <property type="protein sequence ID" value="MDR6269290.1"/>
    <property type="molecule type" value="Genomic_DNA"/>
</dbReference>
<feature type="transmembrane region" description="Helical" evidence="6">
    <location>
        <begin position="344"/>
        <end position="362"/>
    </location>
</feature>
<feature type="transmembrane region" description="Helical" evidence="6">
    <location>
        <begin position="102"/>
        <end position="119"/>
    </location>
</feature>
<feature type="transmembrane region" description="Helical" evidence="6">
    <location>
        <begin position="280"/>
        <end position="306"/>
    </location>
</feature>
<keyword evidence="5 6" id="KW-0472">Membrane</keyword>
<organism evidence="8 9">
    <name type="scientific">Arthrobacter russicus</name>
    <dbReference type="NCBI Taxonomy" id="172040"/>
    <lineage>
        <taxon>Bacteria</taxon>
        <taxon>Bacillati</taxon>
        <taxon>Actinomycetota</taxon>
        <taxon>Actinomycetes</taxon>
        <taxon>Micrococcales</taxon>
        <taxon>Micrococcaceae</taxon>
        <taxon>Arthrobacter</taxon>
    </lineage>
</organism>
<feature type="transmembrane region" description="Helical" evidence="6">
    <location>
        <begin position="428"/>
        <end position="452"/>
    </location>
</feature>
<dbReference type="PANTHER" id="PTHR23511:SF34">
    <property type="entry name" value="SYNAPTIC VESICLE GLYCOPROTEIN 2"/>
    <property type="match status" value="1"/>
</dbReference>
<comment type="caution">
    <text evidence="8">The sequence shown here is derived from an EMBL/GenBank/DDBJ whole genome shotgun (WGS) entry which is preliminary data.</text>
</comment>
<feature type="transmembrane region" description="Helical" evidence="6">
    <location>
        <begin position="312"/>
        <end position="332"/>
    </location>
</feature>
<dbReference type="Gene3D" id="1.20.1250.20">
    <property type="entry name" value="MFS general substrate transporter like domains"/>
    <property type="match status" value="1"/>
</dbReference>
<dbReference type="PROSITE" id="PS50850">
    <property type="entry name" value="MFS"/>
    <property type="match status" value="1"/>
</dbReference>
<dbReference type="Proteomes" id="UP001185069">
    <property type="component" value="Unassembled WGS sequence"/>
</dbReference>
<evidence type="ECO:0000256" key="2">
    <source>
        <dbReference type="ARBA" id="ARBA00022448"/>
    </source>
</evidence>
<sequence length="467" mass="50531">MAVSTSNNANGPAVSGSSIEDQLEQMPVGRTHWKIIITLGLGLFFDLYGIFLSGSIGVALTSNFELSEGPALSILAAVTFFGMFLGSVFLGGLADKIGRRRAFLLNLVWFSLWSVVAAFSPTFWFLIIIRGLAGVGLGALYPVADSYLQEILPKEHRGWLASWTYTISFLAVPLVGFLAILLNGAEFLGGTGWRWLLALGGIGGLLVLLLRHNLVESPRWLAAQGRAEEAKAALQVFADGSEVKLLPVLALESAPCQAQRRRFSRARWKSLSRPLYRKRMVMLVVFHLFQTFGYFGFGTLAMLVLLSRGQTVTNSLLFISLSFLGYPTGSLISTPLIQLIERKTLLIGSVIMMAAFGMAFAISTDATLIIAFGFLLALTNNVFSNVYHIYQAEIFPTESRATAIGWSYSVSRLSSAALPFILLPVLHAWGPVAAFSLVAVALLIACAAIGFLGPRTSGRPLAEISPL</sequence>
<dbReference type="InterPro" id="IPR005828">
    <property type="entry name" value="MFS_sugar_transport-like"/>
</dbReference>
<proteinExistence type="predicted"/>
<dbReference type="InterPro" id="IPR036259">
    <property type="entry name" value="MFS_trans_sf"/>
</dbReference>
<feature type="transmembrane region" description="Helical" evidence="6">
    <location>
        <begin position="125"/>
        <end position="148"/>
    </location>
</feature>
<keyword evidence="4 6" id="KW-1133">Transmembrane helix</keyword>
<dbReference type="SUPFAM" id="SSF103473">
    <property type="entry name" value="MFS general substrate transporter"/>
    <property type="match status" value="1"/>
</dbReference>
<protein>
    <submittedName>
        <fullName evidence="8">MFS family permease</fullName>
    </submittedName>
</protein>
<dbReference type="CDD" id="cd17316">
    <property type="entry name" value="MFS_SV2_like"/>
    <property type="match status" value="1"/>
</dbReference>
<feature type="transmembrane region" description="Helical" evidence="6">
    <location>
        <begin position="402"/>
        <end position="422"/>
    </location>
</feature>
<keyword evidence="2" id="KW-0813">Transport</keyword>
<evidence type="ECO:0000256" key="3">
    <source>
        <dbReference type="ARBA" id="ARBA00022692"/>
    </source>
</evidence>
<feature type="transmembrane region" description="Helical" evidence="6">
    <location>
        <begin position="368"/>
        <end position="390"/>
    </location>
</feature>
<feature type="transmembrane region" description="Helical" evidence="6">
    <location>
        <begin position="193"/>
        <end position="210"/>
    </location>
</feature>
<name>A0ABU1JAX9_9MICC</name>
<dbReference type="Pfam" id="PF00083">
    <property type="entry name" value="Sugar_tr"/>
    <property type="match status" value="1"/>
</dbReference>
<feature type="transmembrane region" description="Helical" evidence="6">
    <location>
        <begin position="71"/>
        <end position="90"/>
    </location>
</feature>
<dbReference type="PROSITE" id="PS00217">
    <property type="entry name" value="SUGAR_TRANSPORT_2"/>
    <property type="match status" value="1"/>
</dbReference>
<dbReference type="PANTHER" id="PTHR23511">
    <property type="entry name" value="SYNAPTIC VESICLE GLYCOPROTEIN 2"/>
    <property type="match status" value="1"/>
</dbReference>
<reference evidence="8 9" key="1">
    <citation type="submission" date="2023-07" db="EMBL/GenBank/DDBJ databases">
        <title>Sequencing the genomes of 1000 actinobacteria strains.</title>
        <authorList>
            <person name="Klenk H.-P."/>
        </authorList>
    </citation>
    <scope>NUCLEOTIDE SEQUENCE [LARGE SCALE GENOMIC DNA]</scope>
    <source>
        <strain evidence="8 9">DSM 14555</strain>
    </source>
</reference>
<evidence type="ECO:0000259" key="7">
    <source>
        <dbReference type="PROSITE" id="PS50850"/>
    </source>
</evidence>
<evidence type="ECO:0000256" key="1">
    <source>
        <dbReference type="ARBA" id="ARBA00004651"/>
    </source>
</evidence>
<feature type="transmembrane region" description="Helical" evidence="6">
    <location>
        <begin position="160"/>
        <end position="181"/>
    </location>
</feature>
<evidence type="ECO:0000313" key="9">
    <source>
        <dbReference type="Proteomes" id="UP001185069"/>
    </source>
</evidence>
<accession>A0ABU1JAX9</accession>
<feature type="transmembrane region" description="Helical" evidence="6">
    <location>
        <begin position="35"/>
        <end position="59"/>
    </location>
</feature>
<evidence type="ECO:0000313" key="8">
    <source>
        <dbReference type="EMBL" id="MDR6269290.1"/>
    </source>
</evidence>
<keyword evidence="3 6" id="KW-0812">Transmembrane</keyword>
<evidence type="ECO:0000256" key="4">
    <source>
        <dbReference type="ARBA" id="ARBA00022989"/>
    </source>
</evidence>
<evidence type="ECO:0000256" key="5">
    <source>
        <dbReference type="ARBA" id="ARBA00023136"/>
    </source>
</evidence>
<dbReference type="RefSeq" id="WP_309797481.1">
    <property type="nucleotide sequence ID" value="NZ_BAAAHY010000001.1"/>
</dbReference>